<feature type="region of interest" description="Disordered" evidence="11">
    <location>
        <begin position="946"/>
        <end position="968"/>
    </location>
</feature>
<evidence type="ECO:0000256" key="9">
    <source>
        <dbReference type="PIRSR" id="PIRSR601461-1"/>
    </source>
</evidence>
<dbReference type="OrthoDB" id="771136at2759"/>
<feature type="region of interest" description="Disordered" evidence="11">
    <location>
        <begin position="453"/>
        <end position="518"/>
    </location>
</feature>
<dbReference type="PRINTS" id="PR00792">
    <property type="entry name" value="PEPSIN"/>
</dbReference>
<feature type="compositionally biased region" description="Low complexity" evidence="11">
    <location>
        <begin position="586"/>
        <end position="599"/>
    </location>
</feature>
<feature type="domain" description="Peptidase A1" evidence="12">
    <location>
        <begin position="72"/>
        <end position="422"/>
    </location>
</feature>
<reference evidence="13" key="1">
    <citation type="journal article" date="2019" name="G3 (Bethesda)">
        <title>Genome Assemblies of Two Rare Opportunistic Yeast Pathogens: Diutina rugosa (syn. Candida rugosa) and Trichomonascus ciferrii (syn. Candida ciferrii).</title>
        <authorList>
            <person name="Mixao V."/>
            <person name="Saus E."/>
            <person name="Hansen A.P."/>
            <person name="Lass-Florl C."/>
            <person name="Gabaldon T."/>
        </authorList>
    </citation>
    <scope>NUCLEOTIDE SEQUENCE</scope>
    <source>
        <strain evidence="13">CBS 4856</strain>
    </source>
</reference>
<name>A0A642UKN7_9ASCO</name>
<dbReference type="PANTHER" id="PTHR47965">
    <property type="entry name" value="ASPARTYL PROTEASE-RELATED"/>
    <property type="match status" value="1"/>
</dbReference>
<feature type="compositionally biased region" description="Polar residues" evidence="11">
    <location>
        <begin position="958"/>
        <end position="968"/>
    </location>
</feature>
<dbReference type="FunFam" id="2.40.70.10:FF:000011">
    <property type="entry name" value="Aspartic protease"/>
    <property type="match status" value="1"/>
</dbReference>
<dbReference type="PROSITE" id="PS51767">
    <property type="entry name" value="PEPTIDASE_A1"/>
    <property type="match status" value="1"/>
</dbReference>
<evidence type="ECO:0000313" key="13">
    <source>
        <dbReference type="EMBL" id="KAA8900766.1"/>
    </source>
</evidence>
<dbReference type="InterPro" id="IPR001461">
    <property type="entry name" value="Aspartic_peptidase_A1"/>
</dbReference>
<keyword evidence="14" id="KW-1185">Reference proteome</keyword>
<comment type="similarity">
    <text evidence="1 10">Belongs to the peptidase A1 family.</text>
</comment>
<comment type="caution">
    <text evidence="13">The sequence shown here is derived from an EMBL/GenBank/DDBJ whole genome shotgun (WGS) entry which is preliminary data.</text>
</comment>
<feature type="active site" evidence="9">
    <location>
        <position position="304"/>
    </location>
</feature>
<feature type="region of interest" description="Disordered" evidence="11">
    <location>
        <begin position="863"/>
        <end position="893"/>
    </location>
</feature>
<feature type="compositionally biased region" description="Polar residues" evidence="11">
    <location>
        <begin position="664"/>
        <end position="688"/>
    </location>
</feature>
<evidence type="ECO:0000313" key="14">
    <source>
        <dbReference type="Proteomes" id="UP000761534"/>
    </source>
</evidence>
<evidence type="ECO:0000256" key="1">
    <source>
        <dbReference type="ARBA" id="ARBA00007447"/>
    </source>
</evidence>
<evidence type="ECO:0000256" key="10">
    <source>
        <dbReference type="RuleBase" id="RU000454"/>
    </source>
</evidence>
<dbReference type="SUPFAM" id="SSF50630">
    <property type="entry name" value="Acid proteases"/>
    <property type="match status" value="1"/>
</dbReference>
<dbReference type="GO" id="GO:0031505">
    <property type="term" value="P:fungal-type cell wall organization"/>
    <property type="evidence" value="ECO:0007669"/>
    <property type="project" value="TreeGrafter"/>
</dbReference>
<evidence type="ECO:0000256" key="7">
    <source>
        <dbReference type="ARBA" id="ARBA00023145"/>
    </source>
</evidence>
<sequence>MVQVTSKVAVGVVSVAAAFVQLVSANNTGYVEFPFSLVKHSDEDSISRNAQLLNDRSSSVLSMPIINEQYYYRIDVGLGTPPQPLQLLIDTGSSDMWVLDGTDPYCASNRLENGTYNATNQFDCSLTGVFDHQTSSTFNIVHDGFRIKYGDHTFAEGSFGEDDFTFGDVTVHNLGFGIGTLANSTIGILGVGLKGNEATRVKNGSHVFTYDNLPIQLKKQGHIDKVAYSLFTNSASATSGNLLFGGVDKSKYTGGLWTVPLKNLRPDRSENSTEFTIEAQMITATDDGCHEETVSDHGVTALIDSGTTLTYLPEPIIDGIAKKFDAEFSPDLGGYIQPCSFATQDHYITYYFSGVPIKVNLKETYYPAILNNGKPLTNDEGQEMCILGFTPVKNSRDAILGNSFLRSAYVVFDLEDLEISLAQADVSPKSEPEVEVIDGSVPGAKPASEYVLRSSSNGCGPTNIPQVKPTTATTTTATSSQRTSSLTETSTSTSEEDSEAMTSTEIVETTQTSASSTVTTTVFPEATAEPEIDIKEEDEEATDEDILEMIQSVGGSAAEGAFMGTTSLVVTAFDEAGEGVSWAQESRSLPPQSSQNQPSAEEANSIDPLWALSHIPQEKDPLWDVKRLPKNNKAIDTSLPTPASDPYWAVSQQQHDLNLDNRIPTPSSDSYLYASQQPNIDNANNNEPSPAADPYWAVSQQRDADQENANTPNPDSDPYWAVSQQHSDPMWAVQYMPKDGNATKTVGTPNLPEILANVADEISDNRYEAMPVLASDPLWAVSSLPESNTVNSVESQPVFSEFSLEEALNNTLAVEVSVPKQQRPISSYPNVYSVNHSDPLWAQHSLPVGNATDPLWAVSMLQTNLPTSTPDGDGNTPDAASLPSNPEPTVSPLPITTSTIVRATAQPESESDIGVGLYGETFNLGAGNSTNKLLGLDASSVHIGSGDGPSRHNLEFPLQNSTSNSSLVLPDVTNRSSSTNAVTTNNPTQTVELIDSVAGGKAIKGYEEPGTGTDVLEDDKALPSMVNFNDTNELEIDQVSGSAEATNHNSWFGLLISAMIILPLI</sequence>
<feature type="region of interest" description="Disordered" evidence="11">
    <location>
        <begin position="659"/>
        <end position="693"/>
    </location>
</feature>
<dbReference type="AlphaFoldDB" id="A0A642UKN7"/>
<dbReference type="InterPro" id="IPR021109">
    <property type="entry name" value="Peptidase_aspartic_dom_sf"/>
</dbReference>
<dbReference type="GO" id="GO:0004190">
    <property type="term" value="F:aspartic-type endopeptidase activity"/>
    <property type="evidence" value="ECO:0007669"/>
    <property type="project" value="UniProtKB-KW"/>
</dbReference>
<keyword evidence="6 10" id="KW-0378">Hydrolase</keyword>
<evidence type="ECO:0000256" key="11">
    <source>
        <dbReference type="SAM" id="MobiDB-lite"/>
    </source>
</evidence>
<organism evidence="13 14">
    <name type="scientific">Trichomonascus ciferrii</name>
    <dbReference type="NCBI Taxonomy" id="44093"/>
    <lineage>
        <taxon>Eukaryota</taxon>
        <taxon>Fungi</taxon>
        <taxon>Dikarya</taxon>
        <taxon>Ascomycota</taxon>
        <taxon>Saccharomycotina</taxon>
        <taxon>Dipodascomycetes</taxon>
        <taxon>Dipodascales</taxon>
        <taxon>Trichomonascaceae</taxon>
        <taxon>Trichomonascus</taxon>
        <taxon>Trichomonascus ciferrii complex</taxon>
    </lineage>
</organism>
<evidence type="ECO:0000256" key="6">
    <source>
        <dbReference type="ARBA" id="ARBA00022801"/>
    </source>
</evidence>
<feature type="region of interest" description="Disordered" evidence="11">
    <location>
        <begin position="581"/>
        <end position="603"/>
    </location>
</feature>
<dbReference type="PROSITE" id="PS00141">
    <property type="entry name" value="ASP_PROTEASE"/>
    <property type="match status" value="2"/>
</dbReference>
<dbReference type="EMBL" id="SWFS01000495">
    <property type="protein sequence ID" value="KAA8900766.1"/>
    <property type="molecule type" value="Genomic_DNA"/>
</dbReference>
<dbReference type="VEuPathDB" id="FungiDB:TRICI_006145"/>
<dbReference type="InterPro" id="IPR033121">
    <property type="entry name" value="PEPTIDASE_A1"/>
</dbReference>
<keyword evidence="2 10" id="KW-0645">Protease</keyword>
<feature type="active site" evidence="9">
    <location>
        <position position="90"/>
    </location>
</feature>
<dbReference type="GO" id="GO:0005576">
    <property type="term" value="C:extracellular region"/>
    <property type="evidence" value="ECO:0007669"/>
    <property type="project" value="TreeGrafter"/>
</dbReference>
<proteinExistence type="inferred from homology"/>
<evidence type="ECO:0000256" key="3">
    <source>
        <dbReference type="ARBA" id="ARBA00022685"/>
    </source>
</evidence>
<dbReference type="InterPro" id="IPR001969">
    <property type="entry name" value="Aspartic_peptidase_AS"/>
</dbReference>
<dbReference type="Gene3D" id="2.40.70.10">
    <property type="entry name" value="Acid Proteases"/>
    <property type="match status" value="2"/>
</dbReference>
<dbReference type="CDD" id="cd05474">
    <property type="entry name" value="SAP_like"/>
    <property type="match status" value="1"/>
</dbReference>
<dbReference type="Proteomes" id="UP000761534">
    <property type="component" value="Unassembled WGS sequence"/>
</dbReference>
<evidence type="ECO:0000256" key="4">
    <source>
        <dbReference type="ARBA" id="ARBA00022729"/>
    </source>
</evidence>
<dbReference type="GO" id="GO:0006508">
    <property type="term" value="P:proteolysis"/>
    <property type="evidence" value="ECO:0007669"/>
    <property type="project" value="UniProtKB-KW"/>
</dbReference>
<keyword evidence="7" id="KW-0865">Zymogen</keyword>
<feature type="compositionally biased region" description="Low complexity" evidence="11">
    <location>
        <begin position="470"/>
        <end position="493"/>
    </location>
</feature>
<evidence type="ECO:0000259" key="12">
    <source>
        <dbReference type="PROSITE" id="PS51767"/>
    </source>
</evidence>
<evidence type="ECO:0000256" key="5">
    <source>
        <dbReference type="ARBA" id="ARBA00022750"/>
    </source>
</evidence>
<dbReference type="GO" id="GO:0009277">
    <property type="term" value="C:fungal-type cell wall"/>
    <property type="evidence" value="ECO:0007669"/>
    <property type="project" value="TreeGrafter"/>
</dbReference>
<dbReference type="PANTHER" id="PTHR47965:SF12">
    <property type="entry name" value="ASPARTIC PROTEINASE 3-RELATED"/>
    <property type="match status" value="1"/>
</dbReference>
<dbReference type="Pfam" id="PF00026">
    <property type="entry name" value="Asp"/>
    <property type="match status" value="1"/>
</dbReference>
<evidence type="ECO:0000256" key="8">
    <source>
        <dbReference type="ARBA" id="ARBA00023180"/>
    </source>
</evidence>
<evidence type="ECO:0000256" key="2">
    <source>
        <dbReference type="ARBA" id="ARBA00022670"/>
    </source>
</evidence>
<keyword evidence="8" id="KW-0325">Glycoprotein</keyword>
<gene>
    <name evidence="13" type="ORF">TRICI_006145</name>
</gene>
<keyword evidence="5 10" id="KW-0064">Aspartyl protease</keyword>
<protein>
    <recommendedName>
        <fullName evidence="12">Peptidase A1 domain-containing protein</fullName>
    </recommendedName>
</protein>
<keyword evidence="3" id="KW-0165">Cleavage on pair of basic residues</keyword>
<feature type="compositionally biased region" description="Low complexity" evidence="11">
    <location>
        <begin position="500"/>
        <end position="518"/>
    </location>
</feature>
<keyword evidence="4" id="KW-0732">Signal</keyword>
<feature type="compositionally biased region" description="Polar residues" evidence="11">
    <location>
        <begin position="453"/>
        <end position="469"/>
    </location>
</feature>
<accession>A0A642UKN7</accession>
<dbReference type="InterPro" id="IPR033876">
    <property type="entry name" value="SAP-like"/>
</dbReference>